<evidence type="ECO:0000313" key="5">
    <source>
        <dbReference type="Proteomes" id="UP000593562"/>
    </source>
</evidence>
<dbReference type="InParanoid" id="A0A7J7CVD6"/>
<proteinExistence type="inferred from homology"/>
<dbReference type="FunCoup" id="A0A7J7CVD6">
    <property type="interactions" value="285"/>
</dbReference>
<keyword evidence="3" id="KW-0809">Transit peptide</keyword>
<dbReference type="Gene3D" id="1.25.70.10">
    <property type="entry name" value="Transcription termination factor 3, mitochondrial"/>
    <property type="match status" value="2"/>
</dbReference>
<evidence type="ECO:0000256" key="1">
    <source>
        <dbReference type="ARBA" id="ARBA00007692"/>
    </source>
</evidence>
<reference evidence="4 5" key="1">
    <citation type="journal article" date="2020" name="Nat. Commun.">
        <title>Genome of Tripterygium wilfordii and identification of cytochrome P450 involved in triptolide biosynthesis.</title>
        <authorList>
            <person name="Tu L."/>
            <person name="Su P."/>
            <person name="Zhang Z."/>
            <person name="Gao L."/>
            <person name="Wang J."/>
            <person name="Hu T."/>
            <person name="Zhou J."/>
            <person name="Zhang Y."/>
            <person name="Zhao Y."/>
            <person name="Liu Y."/>
            <person name="Song Y."/>
            <person name="Tong Y."/>
            <person name="Lu Y."/>
            <person name="Yang J."/>
            <person name="Xu C."/>
            <person name="Jia M."/>
            <person name="Peters R.J."/>
            <person name="Huang L."/>
            <person name="Gao W."/>
        </authorList>
    </citation>
    <scope>NUCLEOTIDE SEQUENCE [LARGE SCALE GENOMIC DNA]</scope>
    <source>
        <strain evidence="5">cv. XIE 37</strain>
        <tissue evidence="4">Leaf</tissue>
    </source>
</reference>
<comment type="caution">
    <text evidence="4">The sequence shown here is derived from an EMBL/GenBank/DDBJ whole genome shotgun (WGS) entry which is preliminary data.</text>
</comment>
<comment type="similarity">
    <text evidence="1">Belongs to the mTERF family.</text>
</comment>
<evidence type="ECO:0000256" key="3">
    <source>
        <dbReference type="ARBA" id="ARBA00022946"/>
    </source>
</evidence>
<dbReference type="Pfam" id="PF02536">
    <property type="entry name" value="mTERF"/>
    <property type="match status" value="2"/>
</dbReference>
<keyword evidence="2" id="KW-0805">Transcription regulation</keyword>
<gene>
    <name evidence="4" type="ORF">HS088_TW13G00757</name>
</gene>
<dbReference type="InterPro" id="IPR038538">
    <property type="entry name" value="MTERF_sf"/>
</dbReference>
<keyword evidence="2" id="KW-0806">Transcription termination</keyword>
<dbReference type="SMART" id="SM00733">
    <property type="entry name" value="Mterf"/>
    <property type="match status" value="8"/>
</dbReference>
<dbReference type="EMBL" id="JAAARO010000013">
    <property type="protein sequence ID" value="KAF5737866.1"/>
    <property type="molecule type" value="Genomic_DNA"/>
</dbReference>
<evidence type="ECO:0008006" key="6">
    <source>
        <dbReference type="Google" id="ProtNLM"/>
    </source>
</evidence>
<keyword evidence="5" id="KW-1185">Reference proteome</keyword>
<dbReference type="Proteomes" id="UP000593562">
    <property type="component" value="Unassembled WGS sequence"/>
</dbReference>
<name>A0A7J7CVD6_TRIWF</name>
<organism evidence="4 5">
    <name type="scientific">Tripterygium wilfordii</name>
    <name type="common">Thunder God vine</name>
    <dbReference type="NCBI Taxonomy" id="458696"/>
    <lineage>
        <taxon>Eukaryota</taxon>
        <taxon>Viridiplantae</taxon>
        <taxon>Streptophyta</taxon>
        <taxon>Embryophyta</taxon>
        <taxon>Tracheophyta</taxon>
        <taxon>Spermatophyta</taxon>
        <taxon>Magnoliopsida</taxon>
        <taxon>eudicotyledons</taxon>
        <taxon>Gunneridae</taxon>
        <taxon>Pentapetalae</taxon>
        <taxon>rosids</taxon>
        <taxon>fabids</taxon>
        <taxon>Celastrales</taxon>
        <taxon>Celastraceae</taxon>
        <taxon>Tripterygium</taxon>
    </lineage>
</organism>
<evidence type="ECO:0000313" key="4">
    <source>
        <dbReference type="EMBL" id="KAF5737866.1"/>
    </source>
</evidence>
<dbReference type="InterPro" id="IPR003690">
    <property type="entry name" value="MTERF"/>
</dbReference>
<dbReference type="AlphaFoldDB" id="A0A7J7CVD6"/>
<dbReference type="FunFam" id="1.25.70.10:FF:000001">
    <property type="entry name" value="Mitochondrial transcription termination factor-like"/>
    <property type="match status" value="1"/>
</dbReference>
<sequence length="382" mass="43179">MQSLNSYLRKLPLSSKNILVVCSPFSSPSLSSNPEPKLALIDYLVTSFNFSESQALSIINRFPRAKSPDNPRAVFLFLQNLGFSTADIQSTARVFPQILFTNVEKTLTPKFKFFQDLGLVGSDLGKFMSKSSSILTNSLDKKLVPSVDILKKILLNDENNAALFQVLSRDNRVVQSESKLSSNIAFLESCGIVGSQLSQLLKRQPRLFCSAESSLKDLVSRAFNLGFSVDSRMFVHALYTVSCLSDATIERRLKLLRSFGYSGDECMEMLKAAPALLRTSDKKLKQGMKFFLFTVKLKKEVLVGRPSFLMYSLEDRVIPRYRVIQIMKSKRLLKKEPSFLRTVKLTEDVFLEKYISKFRDHAEELLVAYKGHMLDSPEKQGS</sequence>
<protein>
    <recommendedName>
        <fullName evidence="6">Mitochondrial transcription termination factor family protein</fullName>
    </recommendedName>
</protein>
<evidence type="ECO:0000256" key="2">
    <source>
        <dbReference type="ARBA" id="ARBA00022472"/>
    </source>
</evidence>
<dbReference type="GO" id="GO:0006353">
    <property type="term" value="P:DNA-templated transcription termination"/>
    <property type="evidence" value="ECO:0007669"/>
    <property type="project" value="UniProtKB-KW"/>
</dbReference>
<keyword evidence="2" id="KW-0804">Transcription</keyword>
<accession>A0A7J7CVD6</accession>
<dbReference type="PANTHER" id="PTHR13068:SF173">
    <property type="entry name" value="EMB|CAB62602.1"/>
    <property type="match status" value="1"/>
</dbReference>
<dbReference type="GO" id="GO:0003676">
    <property type="term" value="F:nucleic acid binding"/>
    <property type="evidence" value="ECO:0007669"/>
    <property type="project" value="InterPro"/>
</dbReference>
<dbReference type="PANTHER" id="PTHR13068">
    <property type="entry name" value="CGI-12 PROTEIN-RELATED"/>
    <property type="match status" value="1"/>
</dbReference>